<evidence type="ECO:0000256" key="8">
    <source>
        <dbReference type="PROSITE-ProRule" id="PRU01026"/>
    </source>
</evidence>
<dbReference type="GO" id="GO:0052908">
    <property type="term" value="F:16S rRNA (adenine(1518)-N(6)/adenine(1519)-N(6))-dimethyltransferase activity"/>
    <property type="evidence" value="ECO:0007669"/>
    <property type="project" value="UniProtKB-EC"/>
</dbReference>
<evidence type="ECO:0000256" key="4">
    <source>
        <dbReference type="ARBA" id="ARBA00022679"/>
    </source>
</evidence>
<dbReference type="Gene3D" id="1.10.8.100">
    <property type="entry name" value="Ribosomal RNA adenine dimethylase-like, domain 2"/>
    <property type="match status" value="1"/>
</dbReference>
<gene>
    <name evidence="7 10" type="primary">rsmA</name>
    <name evidence="7" type="synonym">ksgA</name>
    <name evidence="10" type="ORF">DIT97_34415</name>
</gene>
<comment type="caution">
    <text evidence="10">The sequence shown here is derived from an EMBL/GenBank/DDBJ whole genome shotgun (WGS) entry which is preliminary data.</text>
</comment>
<feature type="binding site" evidence="7 8">
    <location>
        <position position="32"/>
    </location>
    <ligand>
        <name>S-adenosyl-L-methionine</name>
        <dbReference type="ChEBI" id="CHEBI:59789"/>
    </ligand>
</feature>
<sequence>MKEDERQTRSYLMQLFERHGFNPRSDLGQNFLIDLNIIEYVVEHGHIQPNDIVLEVGTGTGGMTTFMAQQAAHVITVEYDRNMHTLAQEATQKYDNITLLNCDALKNKNHMSPIVLDEIAAQLEAHPGSQLKLVANLPYNVATPIISNIVASDLPWNRMVVTIQYELGLKMACKPSSSNYGALSVWLQSQCFVKLLKKLGPTVFWPRPGVDSAIVQLTPNPPLKQKIVDRVFFQDFLRRVFQHRRKLMRSTLVGMYSKQLPKADVDAILLSHGIDKEKTRAEELNVPELIELANSFQEQIAQQAKR</sequence>
<feature type="binding site" evidence="7 8">
    <location>
        <position position="57"/>
    </location>
    <ligand>
        <name>S-adenosyl-L-methionine</name>
        <dbReference type="ChEBI" id="CHEBI:59789"/>
    </ligand>
</feature>
<evidence type="ECO:0000256" key="7">
    <source>
        <dbReference type="HAMAP-Rule" id="MF_00607"/>
    </source>
</evidence>
<dbReference type="PANTHER" id="PTHR11727:SF7">
    <property type="entry name" value="DIMETHYLADENOSINE TRANSFERASE-RELATED"/>
    <property type="match status" value="1"/>
</dbReference>
<reference evidence="10 11" key="1">
    <citation type="journal article" date="2018" name="Nat. Biotechnol.">
        <title>A standardized bacterial taxonomy based on genome phylogeny substantially revises the tree of life.</title>
        <authorList>
            <person name="Parks D.H."/>
            <person name="Chuvochina M."/>
            <person name="Waite D.W."/>
            <person name="Rinke C."/>
            <person name="Skarshewski A."/>
            <person name="Chaumeil P.A."/>
            <person name="Hugenholtz P."/>
        </authorList>
    </citation>
    <scope>NUCLEOTIDE SEQUENCE [LARGE SCALE GENOMIC DNA]</scope>
    <source>
        <strain evidence="10">UBA9375</strain>
    </source>
</reference>
<name>A0A3D3RIC7_9PLAN</name>
<dbReference type="HAMAP" id="MF_00607">
    <property type="entry name" value="16SrRNA_methyltr_A"/>
    <property type="match status" value="1"/>
</dbReference>
<dbReference type="Pfam" id="PF00398">
    <property type="entry name" value="RrnaAD"/>
    <property type="match status" value="1"/>
</dbReference>
<dbReference type="InterPro" id="IPR020596">
    <property type="entry name" value="rRNA_Ade_Mease_Trfase_CS"/>
</dbReference>
<evidence type="ECO:0000256" key="5">
    <source>
        <dbReference type="ARBA" id="ARBA00022691"/>
    </source>
</evidence>
<dbReference type="SUPFAM" id="SSF53335">
    <property type="entry name" value="S-adenosyl-L-methionine-dependent methyltransferases"/>
    <property type="match status" value="1"/>
</dbReference>
<evidence type="ECO:0000259" key="9">
    <source>
        <dbReference type="SMART" id="SM00650"/>
    </source>
</evidence>
<keyword evidence="4 7" id="KW-0808">Transferase</keyword>
<dbReference type="InterPro" id="IPR029063">
    <property type="entry name" value="SAM-dependent_MTases_sf"/>
</dbReference>
<dbReference type="AlphaFoldDB" id="A0A3D3RIC7"/>
<dbReference type="SMART" id="SM00650">
    <property type="entry name" value="rADc"/>
    <property type="match status" value="1"/>
</dbReference>
<comment type="subcellular location">
    <subcellularLocation>
        <location evidence="7">Cytoplasm</location>
    </subcellularLocation>
</comment>
<dbReference type="InterPro" id="IPR023165">
    <property type="entry name" value="rRNA_Ade_diMease-like_C"/>
</dbReference>
<dbReference type="Gene3D" id="3.40.50.150">
    <property type="entry name" value="Vaccinia Virus protein VP39"/>
    <property type="match status" value="1"/>
</dbReference>
<evidence type="ECO:0000313" key="10">
    <source>
        <dbReference type="EMBL" id="HCO27842.1"/>
    </source>
</evidence>
<keyword evidence="1 7" id="KW-0963">Cytoplasm</keyword>
<accession>A0A3D3RIC7</accession>
<feature type="binding site" evidence="7 8">
    <location>
        <position position="78"/>
    </location>
    <ligand>
        <name>S-adenosyl-L-methionine</name>
        <dbReference type="ChEBI" id="CHEBI:59789"/>
    </ligand>
</feature>
<dbReference type="InterPro" id="IPR001737">
    <property type="entry name" value="KsgA/Erm"/>
</dbReference>
<evidence type="ECO:0000256" key="1">
    <source>
        <dbReference type="ARBA" id="ARBA00022490"/>
    </source>
</evidence>
<evidence type="ECO:0000256" key="2">
    <source>
        <dbReference type="ARBA" id="ARBA00022552"/>
    </source>
</evidence>
<feature type="binding site" evidence="7 8">
    <location>
        <position position="103"/>
    </location>
    <ligand>
        <name>S-adenosyl-L-methionine</name>
        <dbReference type="ChEBI" id="CHEBI:59789"/>
    </ligand>
</feature>
<dbReference type="GO" id="GO:0005829">
    <property type="term" value="C:cytosol"/>
    <property type="evidence" value="ECO:0007669"/>
    <property type="project" value="TreeGrafter"/>
</dbReference>
<dbReference type="PROSITE" id="PS01131">
    <property type="entry name" value="RRNA_A_DIMETH"/>
    <property type="match status" value="1"/>
</dbReference>
<dbReference type="InterPro" id="IPR011530">
    <property type="entry name" value="rRNA_adenine_dimethylase"/>
</dbReference>
<dbReference type="EMBL" id="DQAY01000211">
    <property type="protein sequence ID" value="HCO27842.1"/>
    <property type="molecule type" value="Genomic_DNA"/>
</dbReference>
<dbReference type="PANTHER" id="PTHR11727">
    <property type="entry name" value="DIMETHYLADENOSINE TRANSFERASE"/>
    <property type="match status" value="1"/>
</dbReference>
<keyword evidence="5 7" id="KW-0949">S-adenosyl-L-methionine</keyword>
<protein>
    <recommendedName>
        <fullName evidence="7">Ribosomal RNA small subunit methyltransferase A</fullName>
        <ecNumber evidence="7">2.1.1.182</ecNumber>
    </recommendedName>
    <alternativeName>
        <fullName evidence="7">16S rRNA (adenine(1518)-N(6)/adenine(1519)-N(6))-dimethyltransferase</fullName>
    </alternativeName>
    <alternativeName>
        <fullName evidence="7">16S rRNA dimethyladenosine transferase</fullName>
    </alternativeName>
    <alternativeName>
        <fullName evidence="7">16S rRNA dimethylase</fullName>
    </alternativeName>
    <alternativeName>
        <fullName evidence="7">S-adenosylmethionine-6-N', N'-adenosyl(rRNA) dimethyltransferase</fullName>
    </alternativeName>
</protein>
<dbReference type="Proteomes" id="UP000263642">
    <property type="component" value="Unassembled WGS sequence"/>
</dbReference>
<evidence type="ECO:0000256" key="3">
    <source>
        <dbReference type="ARBA" id="ARBA00022603"/>
    </source>
</evidence>
<keyword evidence="3 7" id="KW-0489">Methyltransferase</keyword>
<dbReference type="NCBIfam" id="TIGR00755">
    <property type="entry name" value="ksgA"/>
    <property type="match status" value="1"/>
</dbReference>
<comment type="function">
    <text evidence="7">Specifically dimethylates two adjacent adenosines (A1518 and A1519) in the loop of a conserved hairpin near the 3'-end of 16S rRNA in the 30S particle. May play a critical role in biogenesis of 30S subunits.</text>
</comment>
<evidence type="ECO:0000313" key="11">
    <source>
        <dbReference type="Proteomes" id="UP000263642"/>
    </source>
</evidence>
<proteinExistence type="inferred from homology"/>
<feature type="binding site" evidence="7 8">
    <location>
        <position position="136"/>
    </location>
    <ligand>
        <name>S-adenosyl-L-methionine</name>
        <dbReference type="ChEBI" id="CHEBI:59789"/>
    </ligand>
</feature>
<evidence type="ECO:0000256" key="6">
    <source>
        <dbReference type="ARBA" id="ARBA00022884"/>
    </source>
</evidence>
<feature type="domain" description="Ribosomal RNA adenine methylase transferase N-terminal" evidence="9">
    <location>
        <begin position="37"/>
        <end position="221"/>
    </location>
</feature>
<comment type="similarity">
    <text evidence="7">Belongs to the class I-like SAM-binding methyltransferase superfamily. rRNA adenine N(6)-methyltransferase family. RsmA subfamily.</text>
</comment>
<comment type="catalytic activity">
    <reaction evidence="7">
        <text>adenosine(1518)/adenosine(1519) in 16S rRNA + 4 S-adenosyl-L-methionine = N(6)-dimethyladenosine(1518)/N(6)-dimethyladenosine(1519) in 16S rRNA + 4 S-adenosyl-L-homocysteine + 4 H(+)</text>
        <dbReference type="Rhea" id="RHEA:19609"/>
        <dbReference type="Rhea" id="RHEA-COMP:10232"/>
        <dbReference type="Rhea" id="RHEA-COMP:10233"/>
        <dbReference type="ChEBI" id="CHEBI:15378"/>
        <dbReference type="ChEBI" id="CHEBI:57856"/>
        <dbReference type="ChEBI" id="CHEBI:59789"/>
        <dbReference type="ChEBI" id="CHEBI:74411"/>
        <dbReference type="ChEBI" id="CHEBI:74493"/>
        <dbReference type="EC" id="2.1.1.182"/>
    </reaction>
</comment>
<organism evidence="10 11">
    <name type="scientific">Gimesia maris</name>
    <dbReference type="NCBI Taxonomy" id="122"/>
    <lineage>
        <taxon>Bacteria</taxon>
        <taxon>Pseudomonadati</taxon>
        <taxon>Planctomycetota</taxon>
        <taxon>Planctomycetia</taxon>
        <taxon>Planctomycetales</taxon>
        <taxon>Planctomycetaceae</taxon>
        <taxon>Gimesia</taxon>
    </lineage>
</organism>
<keyword evidence="2 7" id="KW-0698">rRNA processing</keyword>
<dbReference type="GO" id="GO:0003723">
    <property type="term" value="F:RNA binding"/>
    <property type="evidence" value="ECO:0007669"/>
    <property type="project" value="UniProtKB-UniRule"/>
</dbReference>
<dbReference type="PROSITE" id="PS51689">
    <property type="entry name" value="SAM_RNA_A_N6_MT"/>
    <property type="match status" value="1"/>
</dbReference>
<keyword evidence="6 7" id="KW-0694">RNA-binding</keyword>
<dbReference type="EC" id="2.1.1.182" evidence="7"/>
<feature type="binding site" evidence="7 8">
    <location>
        <position position="30"/>
    </location>
    <ligand>
        <name>S-adenosyl-L-methionine</name>
        <dbReference type="ChEBI" id="CHEBI:59789"/>
    </ligand>
</feature>
<dbReference type="InterPro" id="IPR020598">
    <property type="entry name" value="rRNA_Ade_methylase_Trfase_N"/>
</dbReference>